<keyword evidence="2" id="KW-1185">Reference proteome</keyword>
<dbReference type="AlphaFoldDB" id="A0A395H8L3"/>
<dbReference type="EMBL" id="KZ824425">
    <property type="protein sequence ID" value="RAL04247.1"/>
    <property type="molecule type" value="Genomic_DNA"/>
</dbReference>
<dbReference type="Proteomes" id="UP000249402">
    <property type="component" value="Unassembled WGS sequence"/>
</dbReference>
<dbReference type="VEuPathDB" id="FungiDB:BO80DRAFT_259278"/>
<dbReference type="GeneID" id="37219591"/>
<sequence length="107" mass="11801">MAILLWWLDHAALRDLRPALRLVLHAPVSVAGAARQTPRPESGRLGRSSSRWACPLSFPPHKVLHFMEIDRHIGYHSTGDTYSLEFNSARIVSDAAIVSLGGSFSEP</sequence>
<protein>
    <submittedName>
        <fullName evidence="1">Uncharacterized protein</fullName>
    </submittedName>
</protein>
<gene>
    <name evidence="1" type="ORF">BO80DRAFT_259278</name>
</gene>
<proteinExistence type="predicted"/>
<name>A0A395H8L3_9EURO</name>
<evidence type="ECO:0000313" key="2">
    <source>
        <dbReference type="Proteomes" id="UP000249402"/>
    </source>
</evidence>
<dbReference type="RefSeq" id="XP_025578574.1">
    <property type="nucleotide sequence ID" value="XM_025714726.1"/>
</dbReference>
<evidence type="ECO:0000313" key="1">
    <source>
        <dbReference type="EMBL" id="RAL04247.1"/>
    </source>
</evidence>
<reference evidence="1 2" key="1">
    <citation type="submission" date="2018-02" db="EMBL/GenBank/DDBJ databases">
        <title>The genomes of Aspergillus section Nigri reveals drivers in fungal speciation.</title>
        <authorList>
            <consortium name="DOE Joint Genome Institute"/>
            <person name="Vesth T.C."/>
            <person name="Nybo J."/>
            <person name="Theobald S."/>
            <person name="Brandl J."/>
            <person name="Frisvad J.C."/>
            <person name="Nielsen K.F."/>
            <person name="Lyhne E.K."/>
            <person name="Kogle M.E."/>
            <person name="Kuo A."/>
            <person name="Riley R."/>
            <person name="Clum A."/>
            <person name="Nolan M."/>
            <person name="Lipzen A."/>
            <person name="Salamov A."/>
            <person name="Henrissat B."/>
            <person name="Wiebenga A."/>
            <person name="De vries R.P."/>
            <person name="Grigoriev I.V."/>
            <person name="Mortensen U.H."/>
            <person name="Andersen M.R."/>
            <person name="Baker S.E."/>
        </authorList>
    </citation>
    <scope>NUCLEOTIDE SEQUENCE [LARGE SCALE GENOMIC DNA]</scope>
    <source>
        <strain evidence="1 2">CBS 121593</strain>
    </source>
</reference>
<organism evidence="1 2">
    <name type="scientific">Aspergillus ibericus CBS 121593</name>
    <dbReference type="NCBI Taxonomy" id="1448316"/>
    <lineage>
        <taxon>Eukaryota</taxon>
        <taxon>Fungi</taxon>
        <taxon>Dikarya</taxon>
        <taxon>Ascomycota</taxon>
        <taxon>Pezizomycotina</taxon>
        <taxon>Eurotiomycetes</taxon>
        <taxon>Eurotiomycetidae</taxon>
        <taxon>Eurotiales</taxon>
        <taxon>Aspergillaceae</taxon>
        <taxon>Aspergillus</taxon>
        <taxon>Aspergillus subgen. Circumdati</taxon>
    </lineage>
</organism>
<accession>A0A395H8L3</accession>